<keyword evidence="2" id="KW-0326">Glycosidase</keyword>
<evidence type="ECO:0000313" key="3">
    <source>
        <dbReference type="EMBL" id="RXZ64976.1"/>
    </source>
</evidence>
<keyword evidence="4" id="KW-1185">Reference proteome</keyword>
<dbReference type="OrthoDB" id="106887at2"/>
<dbReference type="GO" id="GO:0004555">
    <property type="term" value="F:alpha,alpha-trehalase activity"/>
    <property type="evidence" value="ECO:0007669"/>
    <property type="project" value="InterPro"/>
</dbReference>
<evidence type="ECO:0000256" key="1">
    <source>
        <dbReference type="ARBA" id="ARBA00022801"/>
    </source>
</evidence>
<reference evidence="3 4" key="1">
    <citation type="submission" date="2019-01" db="EMBL/GenBank/DDBJ databases">
        <title>Altererythrobacter rhizovicinus sp. nov., isolated from the rhizosphere soil of Haloxylon ammodendron.</title>
        <authorList>
            <person name="Li H.-P."/>
            <person name="Gou J.-Y."/>
            <person name="Yao D."/>
            <person name="Han Q.-Q."/>
            <person name="Shao K.-Z."/>
            <person name="Zhao Q."/>
            <person name="Zhang J.-L."/>
        </authorList>
    </citation>
    <scope>NUCLEOTIDE SEQUENCE [LARGE SCALE GENOMIC DNA]</scope>
    <source>
        <strain evidence="3 4">AY-3R</strain>
    </source>
</reference>
<dbReference type="GO" id="GO:0005993">
    <property type="term" value="P:trehalose catabolic process"/>
    <property type="evidence" value="ECO:0007669"/>
    <property type="project" value="TreeGrafter"/>
</dbReference>
<dbReference type="PRINTS" id="PR00744">
    <property type="entry name" value="GLHYDRLASE37"/>
</dbReference>
<sequence length="576" mass="63765">MSRAPGGANKGTCRSTGEGPVKVLTTVNARIRGWRAARWLLAPASAVLLAGCAHPQSAPQPREPHSPSEQLAELYPRLALSGLFEDGKALADAVPRAEPARILEAYRAARPLDEAGLERFFEAHFRMPRPAPLRQPAPGLPLIEHIEALWPILTRRSPAVPAHGSLLALPNPYLVPGGRFQEIYYWDSYFTMLGFGDAQRPLKRAMVDNFAHLLRTFGRIPNGNRTYYLSRSQPPFFFKMVELTNQEAPAKAFAAYLPELKAEHRFWMAGAEGLAPGSASARVVRMENGALLNRYWDDRDSPRDESYAADVATAKASRREPSQVYRSLRAGAESGWDFSSRWFADGRSLPTIRTVEIVPPDLNSLLFGLEHAIADGCRELRDEACTSAFERRARMRRAAMQRYLWNERTGLFDDYQWREGRLLGNVTAAALYPLFFQVADTAQAARTAATVEAELLKPGGLVTSNRTTGEQWDAPNGWAPLQWIAVSGLRHYGHDELARTIAARWLDTVSGAYGNTGKLLEKYDVITRRPGGGGEYPLQDGFGWTNGVTVALARLYPELLETPASPAEGELRGTAR</sequence>
<protein>
    <submittedName>
        <fullName evidence="3">Alpha,alpha-trehalase TreF</fullName>
    </submittedName>
</protein>
<dbReference type="InterPro" id="IPR008928">
    <property type="entry name" value="6-hairpin_glycosidase_sf"/>
</dbReference>
<keyword evidence="1" id="KW-0378">Hydrolase</keyword>
<comment type="caution">
    <text evidence="3">The sequence shown here is derived from an EMBL/GenBank/DDBJ whole genome shotgun (WGS) entry which is preliminary data.</text>
</comment>
<dbReference type="AlphaFoldDB" id="A0A4V1QW55"/>
<evidence type="ECO:0000313" key="4">
    <source>
        <dbReference type="Proteomes" id="UP000293623"/>
    </source>
</evidence>
<dbReference type="InterPro" id="IPR012341">
    <property type="entry name" value="6hp_glycosidase-like_sf"/>
</dbReference>
<dbReference type="InterPro" id="IPR018232">
    <property type="entry name" value="Glyco_hydro_37_CS"/>
</dbReference>
<dbReference type="EMBL" id="SDPV01000002">
    <property type="protein sequence ID" value="RXZ64976.1"/>
    <property type="molecule type" value="Genomic_DNA"/>
</dbReference>
<dbReference type="InterPro" id="IPR001661">
    <property type="entry name" value="Glyco_hydro_37"/>
</dbReference>
<gene>
    <name evidence="3" type="primary">treF</name>
    <name evidence="3" type="ORF">ETX26_14130</name>
</gene>
<dbReference type="NCBIfam" id="NF009773">
    <property type="entry name" value="PRK13270.1"/>
    <property type="match status" value="1"/>
</dbReference>
<dbReference type="Proteomes" id="UP000293623">
    <property type="component" value="Unassembled WGS sequence"/>
</dbReference>
<dbReference type="SUPFAM" id="SSF48208">
    <property type="entry name" value="Six-hairpin glycosidases"/>
    <property type="match status" value="1"/>
</dbReference>
<dbReference type="NCBIfam" id="NF009774">
    <property type="entry name" value="PRK13271.1"/>
    <property type="match status" value="1"/>
</dbReference>
<dbReference type="Gene3D" id="1.50.10.10">
    <property type="match status" value="1"/>
</dbReference>
<dbReference type="PANTHER" id="PTHR23403:SF1">
    <property type="entry name" value="TREHALASE"/>
    <property type="match status" value="1"/>
</dbReference>
<dbReference type="Pfam" id="PF01204">
    <property type="entry name" value="Trehalase"/>
    <property type="match status" value="1"/>
</dbReference>
<name>A0A4V1QW55_9SPHN</name>
<evidence type="ECO:0000256" key="2">
    <source>
        <dbReference type="ARBA" id="ARBA00023295"/>
    </source>
</evidence>
<dbReference type="PROSITE" id="PS00927">
    <property type="entry name" value="TREHALASE_1"/>
    <property type="match status" value="1"/>
</dbReference>
<dbReference type="PROSITE" id="PS00928">
    <property type="entry name" value="TREHALASE_2"/>
    <property type="match status" value="1"/>
</dbReference>
<accession>A0A4V1QW55</accession>
<dbReference type="PANTHER" id="PTHR23403">
    <property type="entry name" value="TREHALASE"/>
    <property type="match status" value="1"/>
</dbReference>
<organism evidence="3 4">
    <name type="scientific">Pelagerythrobacter rhizovicinus</name>
    <dbReference type="NCBI Taxonomy" id="2268576"/>
    <lineage>
        <taxon>Bacteria</taxon>
        <taxon>Pseudomonadati</taxon>
        <taxon>Pseudomonadota</taxon>
        <taxon>Alphaproteobacteria</taxon>
        <taxon>Sphingomonadales</taxon>
        <taxon>Erythrobacteraceae</taxon>
        <taxon>Pelagerythrobacter</taxon>
    </lineage>
</organism>
<proteinExistence type="predicted"/>